<feature type="transmembrane region" description="Helical" evidence="7">
    <location>
        <begin position="1135"/>
        <end position="1158"/>
    </location>
</feature>
<comment type="caution">
    <text evidence="9">The sequence shown here is derived from an EMBL/GenBank/DDBJ whole genome shotgun (WGS) entry which is preliminary data.</text>
</comment>
<keyword evidence="2 7" id="KW-0812">Transmembrane</keyword>
<dbReference type="InterPro" id="IPR052081">
    <property type="entry name" value="Dispatched_Hh_regulator"/>
</dbReference>
<dbReference type="PANTHER" id="PTHR45951:SF7">
    <property type="entry name" value="SSD DOMAIN-CONTAINING PROTEIN"/>
    <property type="match status" value="1"/>
</dbReference>
<dbReference type="InterPro" id="IPR053958">
    <property type="entry name" value="HMGCR/SNAP/NPC1-like_SSD"/>
</dbReference>
<accession>A0AA36JPH4</accession>
<feature type="transmembrane region" description="Helical" evidence="7">
    <location>
        <begin position="673"/>
        <end position="692"/>
    </location>
</feature>
<keyword evidence="4 7" id="KW-0472">Membrane</keyword>
<dbReference type="AlphaFoldDB" id="A0AA36JPH4"/>
<protein>
    <recommendedName>
        <fullName evidence="8">SSD domain-containing protein</fullName>
    </recommendedName>
</protein>
<keyword evidence="5" id="KW-0325">Glycoprotein</keyword>
<dbReference type="SUPFAM" id="SSF82866">
    <property type="entry name" value="Multidrug efflux transporter AcrB transmembrane domain"/>
    <property type="match status" value="2"/>
</dbReference>
<feature type="transmembrane region" description="Helical" evidence="7">
    <location>
        <begin position="561"/>
        <end position="590"/>
    </location>
</feature>
<comment type="similarity">
    <text evidence="6">Belongs to the dispatched family.</text>
</comment>
<evidence type="ECO:0000256" key="3">
    <source>
        <dbReference type="ARBA" id="ARBA00022989"/>
    </source>
</evidence>
<feature type="transmembrane region" description="Helical" evidence="7">
    <location>
        <begin position="457"/>
        <end position="481"/>
    </location>
</feature>
<feature type="transmembrane region" description="Helical" evidence="7">
    <location>
        <begin position="428"/>
        <end position="450"/>
    </location>
</feature>
<dbReference type="InterPro" id="IPR000731">
    <property type="entry name" value="SSD"/>
</dbReference>
<keyword evidence="3 7" id="KW-1133">Transmembrane helix</keyword>
<dbReference type="Proteomes" id="UP001178507">
    <property type="component" value="Unassembled WGS sequence"/>
</dbReference>
<evidence type="ECO:0000256" key="5">
    <source>
        <dbReference type="ARBA" id="ARBA00023180"/>
    </source>
</evidence>
<feature type="transmembrane region" description="Helical" evidence="7">
    <location>
        <begin position="487"/>
        <end position="509"/>
    </location>
</feature>
<proteinExistence type="inferred from homology"/>
<dbReference type="Gene3D" id="1.20.1640.10">
    <property type="entry name" value="Multidrug efflux transporter AcrB transmembrane domain"/>
    <property type="match status" value="2"/>
</dbReference>
<dbReference type="PROSITE" id="PS50156">
    <property type="entry name" value="SSD"/>
    <property type="match status" value="1"/>
</dbReference>
<dbReference type="GO" id="GO:0016020">
    <property type="term" value="C:membrane"/>
    <property type="evidence" value="ECO:0007669"/>
    <property type="project" value="UniProtKB-SubCell"/>
</dbReference>
<name>A0AA36JPH4_9DINO</name>
<feature type="transmembrane region" description="Helical" evidence="7">
    <location>
        <begin position="1105"/>
        <end position="1129"/>
    </location>
</feature>
<feature type="domain" description="SSD" evidence="8">
    <location>
        <begin position="459"/>
        <end position="590"/>
    </location>
</feature>
<feature type="transmembrane region" description="Helical" evidence="7">
    <location>
        <begin position="1064"/>
        <end position="1084"/>
    </location>
</feature>
<sequence length="1188" mass="129738">MQAALGETPGCRDQAHNTQETCNADNACVWQVRGPSASCQDKECPSPPPLARQAPLYLDFLPAFISVIYEAVGEDGNILDDDILQIIANYESELFTTVDGAELNYNGESRPSAWDQDWCLLSYGSLPMSTPKCSAGIGPTNVFSMNTAGRAKTKELITQGHNMMGGGALACLCGDSDTCGMCNADGSVKGMAGANMTALMMGDQAELTSLLGQWPTSITSCLLGFVTTLEQALAAQTTVTTTTTTTTSTLTADAFLQSCLADGGGGFRGPPPVTNAGTYLLTLLPLVGQHCSSNSSCMLSPPGTSMLCASSAYYPATDATGMATGAEKEALLTKLCDPNEPLWFNAKNTFLPISFDCANRKSKYAIARFFAGAPSEDEDEAKRFQTGYVEGRSGWYAKASQIEAKYEREHGSKLRIMLFSGATVIAQYLQILAIDGFLSFGSLISVWLYMWFMLESLFLASCGMFEIVFSLPVGMCLWVLVLGNKIFWYQMLVIYMILGIGADDVFILYDAWLQSAHVEGVKESIQSRFSWAYRRSTLAMLITTLTTCGSFAIGATSPLPLVQSFCIFAAVVVMVDYLFCISFFASAVVVYEQFMRGYGCCCSCCGLGVRGPGQCFGPGCCWGGFRAIFTCGGTKWGCLPKPPAKDAPPEKRAMEKFFSGPVFRFYQAHKIKLVVFWLAVVVTMSACAGALLRTADKRAPIGRENIDVIKGSDILFNEFEFSPRPVTVSVAFGIQEDDPIVWANPGQNIDTNRATFGGTSGVDLKKPAHQKELLALCRSPDLGQDGADTRCSSRACLVRGSPLPGSCTPDVAAWEKHGIFMQESETCVTGRYCFMEDLVYFWAHKQGNCQSRFTTQVLCNADAGCTWSTENQVCYSSTSPSSFPADGIPEADFLSLVTTQSASDPSMTEFEAYMQEKFTFLRNMNRRYDADFQSQYTGLRLNGDKTQVQFAWISYNATFPRENTVDEANAWYNRWQAFKDLHAPSVGGFQTAELYLFLVTQNEMVKAATMGIGLSLLVSFLVLLATTCNWWSSSVGLVCIVCITATFLGIVPLLGWSLGENECIFMIATVGLSVDYTVHLLHAYDNAPFDTRTERAHAALEEMGISVANSAITTLFAAAMLFACGFYFFFQFGGFIFMVIGLSILMSTNFLMPMMMLIGPERDQGRMTCCCERRRYAQVEKIGRKETE</sequence>
<gene>
    <name evidence="9" type="ORF">EVOR1521_LOCUS30967</name>
</gene>
<evidence type="ECO:0000256" key="2">
    <source>
        <dbReference type="ARBA" id="ARBA00022692"/>
    </source>
</evidence>
<evidence type="ECO:0000256" key="1">
    <source>
        <dbReference type="ARBA" id="ARBA00004141"/>
    </source>
</evidence>
<organism evidence="9 10">
    <name type="scientific">Effrenium voratum</name>
    <dbReference type="NCBI Taxonomy" id="2562239"/>
    <lineage>
        <taxon>Eukaryota</taxon>
        <taxon>Sar</taxon>
        <taxon>Alveolata</taxon>
        <taxon>Dinophyceae</taxon>
        <taxon>Suessiales</taxon>
        <taxon>Symbiodiniaceae</taxon>
        <taxon>Effrenium</taxon>
    </lineage>
</organism>
<feature type="transmembrane region" description="Helical" evidence="7">
    <location>
        <begin position="1007"/>
        <end position="1025"/>
    </location>
</feature>
<evidence type="ECO:0000256" key="4">
    <source>
        <dbReference type="ARBA" id="ARBA00023136"/>
    </source>
</evidence>
<evidence type="ECO:0000256" key="6">
    <source>
        <dbReference type="ARBA" id="ARBA00038046"/>
    </source>
</evidence>
<dbReference type="GO" id="GO:0022857">
    <property type="term" value="F:transmembrane transporter activity"/>
    <property type="evidence" value="ECO:0007669"/>
    <property type="project" value="TreeGrafter"/>
</dbReference>
<dbReference type="EMBL" id="CAUJNA010003801">
    <property type="protein sequence ID" value="CAJ1410020.1"/>
    <property type="molecule type" value="Genomic_DNA"/>
</dbReference>
<feature type="transmembrane region" description="Helical" evidence="7">
    <location>
        <begin position="1037"/>
        <end position="1058"/>
    </location>
</feature>
<dbReference type="PANTHER" id="PTHR45951">
    <property type="entry name" value="PROTEIN DISPATCHED-RELATED"/>
    <property type="match status" value="1"/>
</dbReference>
<keyword evidence="10" id="KW-1185">Reference proteome</keyword>
<dbReference type="Pfam" id="PF12349">
    <property type="entry name" value="Sterol-sensing"/>
    <property type="match status" value="1"/>
</dbReference>
<evidence type="ECO:0000313" key="10">
    <source>
        <dbReference type="Proteomes" id="UP001178507"/>
    </source>
</evidence>
<evidence type="ECO:0000313" key="9">
    <source>
        <dbReference type="EMBL" id="CAJ1410020.1"/>
    </source>
</evidence>
<evidence type="ECO:0000256" key="7">
    <source>
        <dbReference type="SAM" id="Phobius"/>
    </source>
</evidence>
<feature type="transmembrane region" description="Helical" evidence="7">
    <location>
        <begin position="537"/>
        <end position="555"/>
    </location>
</feature>
<evidence type="ECO:0000259" key="8">
    <source>
        <dbReference type="PROSITE" id="PS50156"/>
    </source>
</evidence>
<reference evidence="9" key="1">
    <citation type="submission" date="2023-08" db="EMBL/GenBank/DDBJ databases">
        <authorList>
            <person name="Chen Y."/>
            <person name="Shah S."/>
            <person name="Dougan E. K."/>
            <person name="Thang M."/>
            <person name="Chan C."/>
        </authorList>
    </citation>
    <scope>NUCLEOTIDE SEQUENCE</scope>
</reference>
<comment type="subcellular location">
    <subcellularLocation>
        <location evidence="1">Membrane</location>
        <topology evidence="1">Multi-pass membrane protein</topology>
    </subcellularLocation>
</comment>